<evidence type="ECO:0000256" key="9">
    <source>
        <dbReference type="ARBA" id="ARBA00023201"/>
    </source>
</evidence>
<evidence type="ECO:0000256" key="8">
    <source>
        <dbReference type="ARBA" id="ARBA00023136"/>
    </source>
</evidence>
<feature type="transmembrane region" description="Helical" evidence="10">
    <location>
        <begin position="181"/>
        <end position="204"/>
    </location>
</feature>
<comment type="caution">
    <text evidence="10">Lacks conserved residue(s) required for the propagation of feature annotation.</text>
</comment>
<evidence type="ECO:0000256" key="10">
    <source>
        <dbReference type="RuleBase" id="RU366002"/>
    </source>
</evidence>
<feature type="transmembrane region" description="Helical" evidence="10">
    <location>
        <begin position="6"/>
        <end position="24"/>
    </location>
</feature>
<keyword evidence="5 10" id="KW-1133">Transmembrane helix</keyword>
<evidence type="ECO:0000256" key="3">
    <source>
        <dbReference type="ARBA" id="ARBA00022475"/>
    </source>
</evidence>
<keyword evidence="6 10" id="KW-0915">Sodium</keyword>
<dbReference type="InterPro" id="IPR006153">
    <property type="entry name" value="Cation/H_exchanger_TM"/>
</dbReference>
<comment type="subcellular location">
    <subcellularLocation>
        <location evidence="1 10">Cell membrane</location>
        <topology evidence="1 10">Multi-pass membrane protein</topology>
    </subcellularLocation>
</comment>
<organism evidence="12 13">
    <name type="scientific">Saccharopolyspora phatthalungensis</name>
    <dbReference type="NCBI Taxonomy" id="664693"/>
    <lineage>
        <taxon>Bacteria</taxon>
        <taxon>Bacillati</taxon>
        <taxon>Actinomycetota</taxon>
        <taxon>Actinomycetes</taxon>
        <taxon>Pseudonocardiales</taxon>
        <taxon>Pseudonocardiaceae</taxon>
        <taxon>Saccharopolyspora</taxon>
    </lineage>
</organism>
<evidence type="ECO:0000256" key="6">
    <source>
        <dbReference type="ARBA" id="ARBA00023053"/>
    </source>
</evidence>
<dbReference type="NCBIfam" id="TIGR00831">
    <property type="entry name" value="a_cpa1"/>
    <property type="match status" value="1"/>
</dbReference>
<evidence type="ECO:0000256" key="5">
    <source>
        <dbReference type="ARBA" id="ARBA00022989"/>
    </source>
</evidence>
<sequence>MGSAEVLIGGLLVLVAALAALARLLSIPYPIVLVLGGAVIGFVPGLPHFELDPDVVLVVFLPPLLYWTALSANFRDMRQNLRGLVLSSVCLVLATMVAVAALAHALVPGLSWPAAFALGAIVSPTDPLAAGLVMRSLRVPRRVVSAVEGEGLFNDATALVAYRLAVAAIVGESFSLGRAGLAFVAGAAGGIAIGLAVGWLIALIRRHTTDVQVSLTISLLSGYAAFIPANALGASGVLAAVTTGIFLGVHGVPALPARTRLQGVVLWDILTFLINAVLFVLIGLQLRSAIDGLAGYPVTVLVSYALAVTGAVILVRLAWFFIVPYLLRAVDWRPSQRARRIGARYRLVIAWSGMRGAVSLAAALALPLATRTGVPFGHRDLIIFLTFAVIFATLVVQGLSLPALIRLLRISDSGAEEREELRARLAATRAALVQIDELAEQEWTRDDSVDRMRLAYEYRRRRLGARSGKITDDEGYEDRSLAYQQMVRVVLQTQRTIVVNLRDRGEISNDVMIRLVREFDLEEARLEI</sequence>
<feature type="transmembrane region" description="Helical" evidence="10">
    <location>
        <begin position="55"/>
        <end position="72"/>
    </location>
</feature>
<dbReference type="PANTHER" id="PTHR10110:SF86">
    <property type="entry name" value="SODIUM_HYDROGEN EXCHANGER 7"/>
    <property type="match status" value="1"/>
</dbReference>
<keyword evidence="2 10" id="KW-0813">Transport</keyword>
<feature type="transmembrane region" description="Helical" evidence="10">
    <location>
        <begin position="304"/>
        <end position="327"/>
    </location>
</feature>
<dbReference type="AlphaFoldDB" id="A0A840Q7P2"/>
<reference evidence="12 13" key="1">
    <citation type="submission" date="2020-08" db="EMBL/GenBank/DDBJ databases">
        <title>Sequencing the genomes of 1000 actinobacteria strains.</title>
        <authorList>
            <person name="Klenk H.-P."/>
        </authorList>
    </citation>
    <scope>NUCLEOTIDE SEQUENCE [LARGE SCALE GENOMIC DNA]</scope>
    <source>
        <strain evidence="12 13">DSM 45584</strain>
    </source>
</reference>
<comment type="function">
    <text evidence="10">Na(+)/H(+) antiporter that extrudes sodium in exchange for external protons.</text>
</comment>
<keyword evidence="3 10" id="KW-1003">Cell membrane</keyword>
<dbReference type="PANTHER" id="PTHR10110">
    <property type="entry name" value="SODIUM/HYDROGEN EXCHANGER"/>
    <property type="match status" value="1"/>
</dbReference>
<gene>
    <name evidence="12" type="ORF">BJ970_006131</name>
</gene>
<dbReference type="GO" id="GO:0015386">
    <property type="term" value="F:potassium:proton antiporter activity"/>
    <property type="evidence" value="ECO:0007669"/>
    <property type="project" value="TreeGrafter"/>
</dbReference>
<dbReference type="GO" id="GO:0098719">
    <property type="term" value="P:sodium ion import across plasma membrane"/>
    <property type="evidence" value="ECO:0007669"/>
    <property type="project" value="TreeGrafter"/>
</dbReference>
<comment type="similarity">
    <text evidence="10">Belongs to the monovalent cation:proton antiporter 1 (CPA1) transporter (TC 2.A.36) family.</text>
</comment>
<feature type="domain" description="Cation/H+ exchanger transmembrane" evidence="11">
    <location>
        <begin position="13"/>
        <end position="405"/>
    </location>
</feature>
<dbReference type="EMBL" id="JACHIW010000002">
    <property type="protein sequence ID" value="MBB5158532.1"/>
    <property type="molecule type" value="Genomic_DNA"/>
</dbReference>
<evidence type="ECO:0000256" key="1">
    <source>
        <dbReference type="ARBA" id="ARBA00004651"/>
    </source>
</evidence>
<comment type="caution">
    <text evidence="12">The sequence shown here is derived from an EMBL/GenBank/DDBJ whole genome shotgun (WGS) entry which is preliminary data.</text>
</comment>
<evidence type="ECO:0000256" key="4">
    <source>
        <dbReference type="ARBA" id="ARBA00022692"/>
    </source>
</evidence>
<feature type="transmembrane region" description="Helical" evidence="10">
    <location>
        <begin position="381"/>
        <end position="405"/>
    </location>
</feature>
<keyword evidence="7 10" id="KW-0406">Ion transport</keyword>
<dbReference type="Gene3D" id="6.10.140.1330">
    <property type="match status" value="1"/>
</dbReference>
<feature type="transmembrane region" description="Helical" evidence="10">
    <location>
        <begin position="84"/>
        <end position="106"/>
    </location>
</feature>
<keyword evidence="10" id="KW-0050">Antiport</keyword>
<name>A0A840Q7P2_9PSEU</name>
<keyword evidence="4 10" id="KW-0812">Transmembrane</keyword>
<dbReference type="InterPro" id="IPR018422">
    <property type="entry name" value="Cation/H_exchanger_CPA1"/>
</dbReference>
<dbReference type="Pfam" id="PF00999">
    <property type="entry name" value="Na_H_Exchanger"/>
    <property type="match status" value="1"/>
</dbReference>
<proteinExistence type="inferred from homology"/>
<protein>
    <submittedName>
        <fullName evidence="12">CPA1 family monovalent cation:H+ antiporter</fullName>
    </submittedName>
</protein>
<dbReference type="Proteomes" id="UP000584374">
    <property type="component" value="Unassembled WGS sequence"/>
</dbReference>
<evidence type="ECO:0000256" key="2">
    <source>
        <dbReference type="ARBA" id="ARBA00022448"/>
    </source>
</evidence>
<evidence type="ECO:0000259" key="11">
    <source>
        <dbReference type="Pfam" id="PF00999"/>
    </source>
</evidence>
<keyword evidence="9 10" id="KW-0739">Sodium transport</keyword>
<accession>A0A840Q7P2</accession>
<feature type="transmembrane region" description="Helical" evidence="10">
    <location>
        <begin position="348"/>
        <end position="369"/>
    </location>
</feature>
<dbReference type="GO" id="GO:0051453">
    <property type="term" value="P:regulation of intracellular pH"/>
    <property type="evidence" value="ECO:0007669"/>
    <property type="project" value="TreeGrafter"/>
</dbReference>
<dbReference type="GO" id="GO:0005886">
    <property type="term" value="C:plasma membrane"/>
    <property type="evidence" value="ECO:0007669"/>
    <property type="project" value="UniProtKB-SubCell"/>
</dbReference>
<dbReference type="GO" id="GO:0015385">
    <property type="term" value="F:sodium:proton antiporter activity"/>
    <property type="evidence" value="ECO:0007669"/>
    <property type="project" value="InterPro"/>
</dbReference>
<dbReference type="InterPro" id="IPR004705">
    <property type="entry name" value="Cation/H_exchanger_CPA1_bac"/>
</dbReference>
<evidence type="ECO:0000256" key="7">
    <source>
        <dbReference type="ARBA" id="ARBA00023065"/>
    </source>
</evidence>
<evidence type="ECO:0000313" key="12">
    <source>
        <dbReference type="EMBL" id="MBB5158532.1"/>
    </source>
</evidence>
<keyword evidence="13" id="KW-1185">Reference proteome</keyword>
<feature type="transmembrane region" description="Helical" evidence="10">
    <location>
        <begin position="224"/>
        <end position="252"/>
    </location>
</feature>
<dbReference type="RefSeq" id="WP_184730365.1">
    <property type="nucleotide sequence ID" value="NZ_JACHIW010000002.1"/>
</dbReference>
<evidence type="ECO:0000313" key="13">
    <source>
        <dbReference type="Proteomes" id="UP000584374"/>
    </source>
</evidence>
<feature type="transmembrane region" description="Helical" evidence="10">
    <location>
        <begin position="264"/>
        <end position="284"/>
    </location>
</feature>
<keyword evidence="8 10" id="KW-0472">Membrane</keyword>